<evidence type="ECO:0000259" key="5">
    <source>
        <dbReference type="PROSITE" id="PS01124"/>
    </source>
</evidence>
<dbReference type="InterPro" id="IPR009057">
    <property type="entry name" value="Homeodomain-like_sf"/>
</dbReference>
<feature type="transmembrane region" description="Helical" evidence="4">
    <location>
        <begin position="743"/>
        <end position="767"/>
    </location>
</feature>
<evidence type="ECO:0000256" key="4">
    <source>
        <dbReference type="SAM" id="Phobius"/>
    </source>
</evidence>
<evidence type="ECO:0000256" key="1">
    <source>
        <dbReference type="ARBA" id="ARBA00023015"/>
    </source>
</evidence>
<keyword evidence="4" id="KW-1133">Transmembrane helix</keyword>
<dbReference type="PANTHER" id="PTHR43280:SF28">
    <property type="entry name" value="HTH-TYPE TRANSCRIPTIONAL ACTIVATOR RHAS"/>
    <property type="match status" value="1"/>
</dbReference>
<dbReference type="Proteomes" id="UP000002275">
    <property type="component" value="Chromosome I"/>
</dbReference>
<dbReference type="AlphaFoldDB" id="A0A3Q0L1B1"/>
<dbReference type="Gene3D" id="2.60.40.10">
    <property type="entry name" value="Immunoglobulins"/>
    <property type="match status" value="1"/>
</dbReference>
<evidence type="ECO:0000256" key="3">
    <source>
        <dbReference type="ARBA" id="ARBA00023163"/>
    </source>
</evidence>
<keyword evidence="4" id="KW-0472">Membrane</keyword>
<reference evidence="7" key="1">
    <citation type="submission" date="2002-12" db="EMBL/GenBank/DDBJ databases">
        <title>Complete genome sequence of Vibrio vulnificus CMCP6.</title>
        <authorList>
            <person name="Rhee J.H."/>
            <person name="Kim S.Y."/>
            <person name="Chung S.S."/>
            <person name="Kim J.J."/>
            <person name="Moon Y.H."/>
            <person name="Jeong H."/>
            <person name="Choy H.E."/>
        </authorList>
    </citation>
    <scope>NUCLEOTIDE SEQUENCE [LARGE SCALE GENOMIC DNA]</scope>
    <source>
        <strain evidence="7">CMCP6</strain>
    </source>
</reference>
<keyword evidence="2" id="KW-0238">DNA-binding</keyword>
<dbReference type="KEGG" id="vvu:VV1_0150"/>
<dbReference type="Gene3D" id="1.10.10.60">
    <property type="entry name" value="Homeodomain-like"/>
    <property type="match status" value="1"/>
</dbReference>
<dbReference type="PROSITE" id="PS01124">
    <property type="entry name" value="HTH_ARAC_FAMILY_2"/>
    <property type="match status" value="1"/>
</dbReference>
<dbReference type="InterPro" id="IPR013783">
    <property type="entry name" value="Ig-like_fold"/>
</dbReference>
<dbReference type="InterPro" id="IPR015943">
    <property type="entry name" value="WD40/YVTN_repeat-like_dom_sf"/>
</dbReference>
<gene>
    <name evidence="6" type="ordered locus">VV1_0150</name>
</gene>
<evidence type="ECO:0000256" key="2">
    <source>
        <dbReference type="ARBA" id="ARBA00023125"/>
    </source>
</evidence>
<dbReference type="GO" id="GO:0043565">
    <property type="term" value="F:sequence-specific DNA binding"/>
    <property type="evidence" value="ECO:0007669"/>
    <property type="project" value="InterPro"/>
</dbReference>
<dbReference type="GO" id="GO:0016301">
    <property type="term" value="F:kinase activity"/>
    <property type="evidence" value="ECO:0007669"/>
    <property type="project" value="UniProtKB-KW"/>
</dbReference>
<protein>
    <submittedName>
        <fullName evidence="6">Signal transduction histidine kinase</fullName>
    </submittedName>
</protein>
<accession>A0A3Q0L1B1</accession>
<keyword evidence="3" id="KW-0804">Transcription</keyword>
<feature type="domain" description="HTH araC/xylS-type" evidence="5">
    <location>
        <begin position="1047"/>
        <end position="1145"/>
    </location>
</feature>
<dbReference type="InterPro" id="IPR018062">
    <property type="entry name" value="HTH_AraC-typ_CS"/>
</dbReference>
<dbReference type="SUPFAM" id="SSF50998">
    <property type="entry name" value="Quinoprotein alcohol dehydrogenase-like"/>
    <property type="match status" value="1"/>
</dbReference>
<keyword evidence="6" id="KW-0418">Kinase</keyword>
<keyword evidence="4" id="KW-0812">Transmembrane</keyword>
<dbReference type="InterPro" id="IPR011047">
    <property type="entry name" value="Quinoprotein_ADH-like_sf"/>
</dbReference>
<dbReference type="Pfam" id="PF07494">
    <property type="entry name" value="Reg_prop"/>
    <property type="match status" value="1"/>
</dbReference>
<sequence>MKIIKGVRIDFTGKSDLLRILAWLLLAGLTLPFKALALDGNSAIFYPLPGQEQGTFVAAKNLFVGGDGGLWIHDVHGKVQYFDGNTLLPKRGSLLEYPSEQVAFHQGSFWTFVANEVFQTYPNQKRQLAFSLNPGAEIRKIGSSDGHIWVSDGINFYDYDIESKELKTYSLLSLYQNNQSSYVYINDAKRVLSKWVLGTTSGAYLSQGEQFTHIKASAKHFVAKLYFSPTRRELLVGTLNGAALIDILKPTQKNIMIGESHVLSMTETNQEYWIGTEHGLYSYSFLTGQVAKVKAAGAQDVSPDNRKIYSLVNDEQGGIWVATNSGILYYSLFGRKFERLNNITEEKASRFNGNITKIVYASDETIWFKDANNLYRAIGVNKQYSRVRLPVKVNDFALEDGNIWIASEQGLYIYDTNQYKLRSFDLPSYLKGKEIDFVSVSPQGKVWISSGYRLAAIGVADGRFQDYGDRWIASQNLPARILGLEVDQKVPLIVRTDHGAYVLENDKIRFERNTQSFGESVDIAEAKDGSLWFAGTHGIYRKDPTEKTLGELALPQENVKPICLVTDASGIWMVSSIGLSFYNFDGELRKHFGSRSGIMSNEFVEGACAASFGEAQSGSVLVLGSKYGLVFADRDDLMVSKLPEPRVVISQVRIDDQVANIGQKEWQLPELAYGSAISFGLGVMPNAYGETLYYRLNQEHWQTTEAGQVSFEHLAAGDYLLSVKTSLVAGDSVQVRFTVLHPWYQTTMAMAIFVLLIVALGGLVVFWRSRYVSVQNRELTALVALKTNQLRHQSRVLLTSNQQLRKQIQVRNLLVDNVARSLRQSVDALLSKPSVEPASEYQEHQMRIAMLLEELKSSPSDGTDGHLQNFNVSHIIQSVVDVWEDELNKSGVQVHISGESDDYRVAVGQFNLDVIFNSVFASVLKRAYRGQMLDIVIREQNDFVEVSFIDFGQPFSTSTEAEDSAGVESTKVDTAIEKLPALVEQSGGRLSLFSSAERNKIEILWPKAVESLINDEEPSIFVDSVELSPVTEVSSEAVLSPEQLWLAKVEAMVAEHYTNPEFGTAMAAKKLYVSERSLQRRFKSASSRTFTDYLTEVRLEKACESLLAGEKVVDVAFASGFNDPSYFSQRFKLYFGVPPSKFASDALESE</sequence>
<organism evidence="6 7">
    <name type="scientific">Vibrio vulnificus (strain CMCP6)</name>
    <dbReference type="NCBI Taxonomy" id="216895"/>
    <lineage>
        <taxon>Bacteria</taxon>
        <taxon>Pseudomonadati</taxon>
        <taxon>Pseudomonadota</taxon>
        <taxon>Gammaproteobacteria</taxon>
        <taxon>Vibrionales</taxon>
        <taxon>Vibrionaceae</taxon>
        <taxon>Vibrio</taxon>
    </lineage>
</organism>
<dbReference type="GO" id="GO:0003700">
    <property type="term" value="F:DNA-binding transcription factor activity"/>
    <property type="evidence" value="ECO:0007669"/>
    <property type="project" value="InterPro"/>
</dbReference>
<dbReference type="SMART" id="SM00342">
    <property type="entry name" value="HTH_ARAC"/>
    <property type="match status" value="1"/>
</dbReference>
<evidence type="ECO:0000313" key="7">
    <source>
        <dbReference type="Proteomes" id="UP000002275"/>
    </source>
</evidence>
<dbReference type="InterPro" id="IPR018060">
    <property type="entry name" value="HTH_AraC"/>
</dbReference>
<dbReference type="SUPFAM" id="SSF101898">
    <property type="entry name" value="NHL repeat"/>
    <property type="match status" value="1"/>
</dbReference>
<dbReference type="SUPFAM" id="SSF63829">
    <property type="entry name" value="Calcium-dependent phosphotriesterase"/>
    <property type="match status" value="1"/>
</dbReference>
<dbReference type="PROSITE" id="PS00041">
    <property type="entry name" value="HTH_ARAC_FAMILY_1"/>
    <property type="match status" value="1"/>
</dbReference>
<reference evidence="6 7" key="3">
    <citation type="journal article" date="2011" name="Mol. Syst. Biol.">
        <title>Integrative genome-scale metabolic analysis of Vibrio vulnificus for drug targeting and discovery.</title>
        <authorList>
            <person name="Kim H.U."/>
            <person name="Kim S.Y."/>
            <person name="Jeong H."/>
            <person name="Kim T.Y."/>
            <person name="Kim J.J."/>
            <person name="Choy H.E."/>
            <person name="Yi K.Y."/>
            <person name="Rhee J.H."/>
            <person name="Lee S.Y."/>
        </authorList>
    </citation>
    <scope>NUCLEOTIDE SEQUENCE [LARGE SCALE GENOMIC DNA]</scope>
    <source>
        <strain evidence="6 7">CMCP6</strain>
    </source>
</reference>
<dbReference type="PANTHER" id="PTHR43280">
    <property type="entry name" value="ARAC-FAMILY TRANSCRIPTIONAL REGULATOR"/>
    <property type="match status" value="1"/>
</dbReference>
<dbReference type="SUPFAM" id="SSF46689">
    <property type="entry name" value="Homeodomain-like"/>
    <property type="match status" value="1"/>
</dbReference>
<evidence type="ECO:0000313" key="6">
    <source>
        <dbReference type="EMBL" id="AAO08688.2"/>
    </source>
</evidence>
<keyword evidence="6" id="KW-0808">Transferase</keyword>
<proteinExistence type="predicted"/>
<dbReference type="Pfam" id="PF12833">
    <property type="entry name" value="HTH_18"/>
    <property type="match status" value="1"/>
</dbReference>
<keyword evidence="1" id="KW-0805">Transcription regulation</keyword>
<dbReference type="InterPro" id="IPR011110">
    <property type="entry name" value="Reg_prop"/>
</dbReference>
<dbReference type="EMBL" id="AE016795">
    <property type="protein sequence ID" value="AAO08688.2"/>
    <property type="molecule type" value="Genomic_DNA"/>
</dbReference>
<name>A0A3Q0L1B1_VIBVU</name>
<dbReference type="Gene3D" id="2.130.10.10">
    <property type="entry name" value="YVTN repeat-like/Quinoprotein amine dehydrogenase"/>
    <property type="match status" value="3"/>
</dbReference>
<reference evidence="6 7" key="2">
    <citation type="journal article" date="2003" name="Infect. Immun.">
        <title>Characterization and pathogenic significance of Vibrio vulnificus antigens preferentially expressed in septicemic patients.</title>
        <authorList>
            <person name="Kim Y.R."/>
            <person name="Lee S.E."/>
            <person name="Kim C.M."/>
            <person name="Kim S.Y."/>
            <person name="Shin E.K."/>
            <person name="Shin D.H."/>
            <person name="Chung S.S."/>
            <person name="Choy H.E."/>
            <person name="Progulske-Fox A."/>
            <person name="Hillman J.D."/>
            <person name="Handfield M."/>
            <person name="Rhee J.H."/>
        </authorList>
    </citation>
    <scope>NUCLEOTIDE SEQUENCE [LARGE SCALE GENOMIC DNA]</scope>
    <source>
        <strain evidence="6 7">CMCP6</strain>
    </source>
</reference>